<gene>
    <name evidence="2" type="ORF">IAC53_05585</name>
</gene>
<comment type="caution">
    <text evidence="2">The sequence shown here is derived from an EMBL/GenBank/DDBJ whole genome shotgun (WGS) entry which is preliminary data.</text>
</comment>
<reference evidence="2" key="2">
    <citation type="journal article" date="2021" name="PeerJ">
        <title>Extensive microbial diversity within the chicken gut microbiome revealed by metagenomics and culture.</title>
        <authorList>
            <person name="Gilroy R."/>
            <person name="Ravi A."/>
            <person name="Getino M."/>
            <person name="Pursley I."/>
            <person name="Horton D.L."/>
            <person name="Alikhan N.F."/>
            <person name="Baker D."/>
            <person name="Gharbi K."/>
            <person name="Hall N."/>
            <person name="Watson M."/>
            <person name="Adriaenssens E.M."/>
            <person name="Foster-Nyarko E."/>
            <person name="Jarju S."/>
            <person name="Secka A."/>
            <person name="Antonio M."/>
            <person name="Oren A."/>
            <person name="Chaudhuri R.R."/>
            <person name="La Ragione R."/>
            <person name="Hildebrand F."/>
            <person name="Pallen M.J."/>
        </authorList>
    </citation>
    <scope>NUCLEOTIDE SEQUENCE</scope>
    <source>
        <strain evidence="2">ChiGjej1B1-19959</strain>
    </source>
</reference>
<dbReference type="CDD" id="cd07432">
    <property type="entry name" value="PHP_HisPPase"/>
    <property type="match status" value="1"/>
</dbReference>
<dbReference type="InterPro" id="IPR003141">
    <property type="entry name" value="Pol/His_phosphatase_N"/>
</dbReference>
<dbReference type="Gene3D" id="3.20.20.140">
    <property type="entry name" value="Metal-dependent hydrolases"/>
    <property type="match status" value="1"/>
</dbReference>
<accession>A0A9D1IHT7</accession>
<evidence type="ECO:0000313" key="2">
    <source>
        <dbReference type="EMBL" id="HIU36059.1"/>
    </source>
</evidence>
<dbReference type="PANTHER" id="PTHR42924:SF3">
    <property type="entry name" value="POLYMERASE_HISTIDINOL PHOSPHATASE N-TERMINAL DOMAIN-CONTAINING PROTEIN"/>
    <property type="match status" value="1"/>
</dbReference>
<dbReference type="GO" id="GO:0004534">
    <property type="term" value="F:5'-3' RNA exonuclease activity"/>
    <property type="evidence" value="ECO:0007669"/>
    <property type="project" value="TreeGrafter"/>
</dbReference>
<name>A0A9D1IHT7_9FIRM</name>
<dbReference type="InterPro" id="IPR052018">
    <property type="entry name" value="PHP_domain"/>
</dbReference>
<protein>
    <submittedName>
        <fullName evidence="2">PHP domain-containing protein</fullName>
    </submittedName>
</protein>
<dbReference type="EMBL" id="DVMW01000033">
    <property type="protein sequence ID" value="HIU36059.1"/>
    <property type="molecule type" value="Genomic_DNA"/>
</dbReference>
<dbReference type="SUPFAM" id="SSF89550">
    <property type="entry name" value="PHP domain-like"/>
    <property type="match status" value="1"/>
</dbReference>
<reference evidence="2" key="1">
    <citation type="submission" date="2020-10" db="EMBL/GenBank/DDBJ databases">
        <authorList>
            <person name="Gilroy R."/>
        </authorList>
    </citation>
    <scope>NUCLEOTIDE SEQUENCE</scope>
    <source>
        <strain evidence="2">ChiGjej1B1-19959</strain>
    </source>
</reference>
<dbReference type="InterPro" id="IPR016195">
    <property type="entry name" value="Pol/histidinol_Pase-like"/>
</dbReference>
<dbReference type="InterPro" id="IPR004013">
    <property type="entry name" value="PHP_dom"/>
</dbReference>
<dbReference type="AlphaFoldDB" id="A0A9D1IHT7"/>
<proteinExistence type="predicted"/>
<dbReference type="Pfam" id="PF02811">
    <property type="entry name" value="PHP"/>
    <property type="match status" value="1"/>
</dbReference>
<dbReference type="PANTHER" id="PTHR42924">
    <property type="entry name" value="EXONUCLEASE"/>
    <property type="match status" value="1"/>
</dbReference>
<dbReference type="Proteomes" id="UP000824071">
    <property type="component" value="Unassembled WGS sequence"/>
</dbReference>
<evidence type="ECO:0000259" key="1">
    <source>
        <dbReference type="SMART" id="SM00481"/>
    </source>
</evidence>
<organism evidence="2 3">
    <name type="scientific">Candidatus Fimenecus excrementigallinarum</name>
    <dbReference type="NCBI Taxonomy" id="2840816"/>
    <lineage>
        <taxon>Bacteria</taxon>
        <taxon>Bacillati</taxon>
        <taxon>Bacillota</taxon>
        <taxon>Clostridia</taxon>
        <taxon>Candidatus Fimenecus</taxon>
    </lineage>
</organism>
<sequence length="249" mass="27207">MNVFCDLHLHSCLSPCGDRDMTPNNLVRMAKLLGYDMIALTDHNSCRNCAAAVKVGAREGVTVVPGMELCTAEEIHCICLFPSVEAAEAFSDEVRAALPPVQNRPDIFGEQLVLDDGDRVVDTEPLLLTTASAVPLETVPARAAQYGGACFPAHLDRASYSVLSVLGMWYEELPFATVEFTPQAELSAYFLQHPLLRSKRIVRSSDAHYLENMLERGNPLKLSAPTPDAVLRFVRGEAQKTDAGAFSKK</sequence>
<dbReference type="SMART" id="SM00481">
    <property type="entry name" value="POLIIIAc"/>
    <property type="match status" value="1"/>
</dbReference>
<feature type="domain" description="Polymerase/histidinol phosphatase N-terminal" evidence="1">
    <location>
        <begin position="5"/>
        <end position="73"/>
    </location>
</feature>
<dbReference type="GO" id="GO:0035312">
    <property type="term" value="F:5'-3' DNA exonuclease activity"/>
    <property type="evidence" value="ECO:0007669"/>
    <property type="project" value="TreeGrafter"/>
</dbReference>
<evidence type="ECO:0000313" key="3">
    <source>
        <dbReference type="Proteomes" id="UP000824071"/>
    </source>
</evidence>